<dbReference type="EMBL" id="JAWDIP010000003">
    <property type="protein sequence ID" value="MDY0393367.1"/>
    <property type="molecule type" value="Genomic_DNA"/>
</dbReference>
<evidence type="ECO:0000313" key="3">
    <source>
        <dbReference type="Proteomes" id="UP001281447"/>
    </source>
</evidence>
<dbReference type="Pfam" id="PF12146">
    <property type="entry name" value="Hydrolase_4"/>
    <property type="match status" value="1"/>
</dbReference>
<name>A0ABU5C3S5_9BACI</name>
<dbReference type="SUPFAM" id="SSF53474">
    <property type="entry name" value="alpha/beta-Hydrolases"/>
    <property type="match status" value="1"/>
</dbReference>
<dbReference type="Proteomes" id="UP001281447">
    <property type="component" value="Unassembled WGS sequence"/>
</dbReference>
<protein>
    <submittedName>
        <fullName evidence="2">Alpha/beta hydrolase</fullName>
    </submittedName>
</protein>
<comment type="caution">
    <text evidence="2">The sequence shown here is derived from an EMBL/GenBank/DDBJ whole genome shotgun (WGS) entry which is preliminary data.</text>
</comment>
<keyword evidence="2" id="KW-0378">Hydrolase</keyword>
<proteinExistence type="predicted"/>
<dbReference type="GO" id="GO:0016787">
    <property type="term" value="F:hydrolase activity"/>
    <property type="evidence" value="ECO:0007669"/>
    <property type="project" value="UniProtKB-KW"/>
</dbReference>
<accession>A0ABU5C3S5</accession>
<dbReference type="InterPro" id="IPR029058">
    <property type="entry name" value="AB_hydrolase_fold"/>
</dbReference>
<keyword evidence="3" id="KW-1185">Reference proteome</keyword>
<evidence type="ECO:0000259" key="1">
    <source>
        <dbReference type="Pfam" id="PF12146"/>
    </source>
</evidence>
<sequence>MGAATVLMTSGEKLPPEVKGVIADSAYSGVKAELTHQLKYIYHLPAFPLLDVTSLISKIRAGYTFGEASTIEQVKKNKLPLLIIHGDADDLVPTRMGHEIYKAAGGDKELWIVPDAGHTKAYDNMTAEYEKRIKAFVTKVLTK</sequence>
<dbReference type="PANTHER" id="PTHR43358">
    <property type="entry name" value="ALPHA/BETA-HYDROLASE"/>
    <property type="match status" value="1"/>
</dbReference>
<dbReference type="InterPro" id="IPR022742">
    <property type="entry name" value="Hydrolase_4"/>
</dbReference>
<evidence type="ECO:0000313" key="2">
    <source>
        <dbReference type="EMBL" id="MDY0393367.1"/>
    </source>
</evidence>
<reference evidence="2 3" key="1">
    <citation type="submission" date="2023-10" db="EMBL/GenBank/DDBJ databases">
        <title>Virgibacillus halophilus 5B73C genome.</title>
        <authorList>
            <person name="Miliotis G."/>
            <person name="Sengupta P."/>
            <person name="Hameed A."/>
            <person name="Chuvochina M."/>
            <person name="Mcdonagh F."/>
            <person name="Simpson A.C."/>
            <person name="Singh N.K."/>
            <person name="Rekha P.D."/>
            <person name="Raman K."/>
            <person name="Hugenholtz P."/>
            <person name="Venkateswaran K."/>
        </authorList>
    </citation>
    <scope>NUCLEOTIDE SEQUENCE [LARGE SCALE GENOMIC DNA]</scope>
    <source>
        <strain evidence="2 3">5B73C</strain>
    </source>
</reference>
<feature type="domain" description="Serine aminopeptidase S33" evidence="1">
    <location>
        <begin position="69"/>
        <end position="119"/>
    </location>
</feature>
<dbReference type="InterPro" id="IPR052920">
    <property type="entry name" value="DNA-binding_regulatory"/>
</dbReference>
<gene>
    <name evidence="2" type="ORF">RWE15_01670</name>
</gene>
<dbReference type="Gene3D" id="3.40.50.1820">
    <property type="entry name" value="alpha/beta hydrolase"/>
    <property type="match status" value="1"/>
</dbReference>
<organism evidence="2 3">
    <name type="scientific">Tigheibacillus halophilus</name>
    <dbReference type="NCBI Taxonomy" id="361280"/>
    <lineage>
        <taxon>Bacteria</taxon>
        <taxon>Bacillati</taxon>
        <taxon>Bacillota</taxon>
        <taxon>Bacilli</taxon>
        <taxon>Bacillales</taxon>
        <taxon>Bacillaceae</taxon>
        <taxon>Tigheibacillus</taxon>
    </lineage>
</organism>
<dbReference type="PANTHER" id="PTHR43358:SF4">
    <property type="entry name" value="ALPHA_BETA HYDROLASE FOLD-1 DOMAIN-CONTAINING PROTEIN"/>
    <property type="match status" value="1"/>
</dbReference>